<keyword evidence="1" id="KW-0732">Signal</keyword>
<gene>
    <name evidence="2" type="ORF">O2N63_01735</name>
</gene>
<evidence type="ECO:0000313" key="2">
    <source>
        <dbReference type="EMBL" id="MDA5092803.1"/>
    </source>
</evidence>
<dbReference type="Gene3D" id="2.60.40.420">
    <property type="entry name" value="Cupredoxins - blue copper proteins"/>
    <property type="match status" value="1"/>
</dbReference>
<organism evidence="2 3">
    <name type="scientific">Aliiroseovarius salicola</name>
    <dbReference type="NCBI Taxonomy" id="3009082"/>
    <lineage>
        <taxon>Bacteria</taxon>
        <taxon>Pseudomonadati</taxon>
        <taxon>Pseudomonadota</taxon>
        <taxon>Alphaproteobacteria</taxon>
        <taxon>Rhodobacterales</taxon>
        <taxon>Paracoccaceae</taxon>
        <taxon>Aliiroseovarius</taxon>
    </lineage>
</organism>
<evidence type="ECO:0000256" key="1">
    <source>
        <dbReference type="SAM" id="SignalP"/>
    </source>
</evidence>
<sequence>MMQITKTLPAFLIACAVAFPALATDDDKTKLCAEAEERYVELFGHPSSEEEGVTVVTMYKYSFCPAELTVPLGTTVRWVNVDKRTSHSVIVKDSGTPESDRAFPEEFIEFTFLTDGPQEILCGPHWETQEMISRITVDTVEN</sequence>
<reference evidence="2 3" key="1">
    <citation type="submission" date="2023-01" db="EMBL/GenBank/DDBJ databases">
        <authorList>
            <person name="Yoon J.-W."/>
        </authorList>
    </citation>
    <scope>NUCLEOTIDE SEQUENCE [LARGE SCALE GENOMIC DNA]</scope>
    <source>
        <strain evidence="2 3">KMU-50</strain>
    </source>
</reference>
<dbReference type="InterPro" id="IPR008972">
    <property type="entry name" value="Cupredoxin"/>
</dbReference>
<dbReference type="RefSeq" id="WP_271052364.1">
    <property type="nucleotide sequence ID" value="NZ_JAQIIO010000001.1"/>
</dbReference>
<proteinExistence type="predicted"/>
<feature type="chain" id="PRO_5046389744" evidence="1">
    <location>
        <begin position="24"/>
        <end position="142"/>
    </location>
</feature>
<comment type="caution">
    <text evidence="2">The sequence shown here is derived from an EMBL/GenBank/DDBJ whole genome shotgun (WGS) entry which is preliminary data.</text>
</comment>
<keyword evidence="3" id="KW-1185">Reference proteome</keyword>
<protein>
    <submittedName>
        <fullName evidence="2">Copper-binding protein</fullName>
    </submittedName>
</protein>
<evidence type="ECO:0000313" key="3">
    <source>
        <dbReference type="Proteomes" id="UP001528040"/>
    </source>
</evidence>
<dbReference type="SUPFAM" id="SSF49503">
    <property type="entry name" value="Cupredoxins"/>
    <property type="match status" value="1"/>
</dbReference>
<dbReference type="EMBL" id="JAQIIO010000001">
    <property type="protein sequence ID" value="MDA5092803.1"/>
    <property type="molecule type" value="Genomic_DNA"/>
</dbReference>
<accession>A0ABT4VX31</accession>
<dbReference type="Proteomes" id="UP001528040">
    <property type="component" value="Unassembled WGS sequence"/>
</dbReference>
<feature type="signal peptide" evidence="1">
    <location>
        <begin position="1"/>
        <end position="23"/>
    </location>
</feature>
<name>A0ABT4VX31_9RHOB</name>